<dbReference type="EMBL" id="BAABHJ010000023">
    <property type="protein sequence ID" value="GAA4613922.1"/>
    <property type="molecule type" value="Genomic_DNA"/>
</dbReference>
<dbReference type="Proteomes" id="UP001500212">
    <property type="component" value="Unassembled WGS sequence"/>
</dbReference>
<dbReference type="SUPFAM" id="SSF54593">
    <property type="entry name" value="Glyoxalase/Bleomycin resistance protein/Dihydroxybiphenyl dioxygenase"/>
    <property type="match status" value="1"/>
</dbReference>
<dbReference type="Pfam" id="PF00903">
    <property type="entry name" value="Glyoxalase"/>
    <property type="match status" value="1"/>
</dbReference>
<evidence type="ECO:0000313" key="3">
    <source>
        <dbReference type="Proteomes" id="UP001500212"/>
    </source>
</evidence>
<dbReference type="PANTHER" id="PTHR36503:SF1">
    <property type="entry name" value="BLR2520 PROTEIN"/>
    <property type="match status" value="1"/>
</dbReference>
<dbReference type="RefSeq" id="WP_345362043.1">
    <property type="nucleotide sequence ID" value="NZ_BAABHJ010000023.1"/>
</dbReference>
<dbReference type="PANTHER" id="PTHR36503">
    <property type="entry name" value="BLR2520 PROTEIN"/>
    <property type="match status" value="1"/>
</dbReference>
<organism evidence="2 3">
    <name type="scientific">Actinoallomurus liliacearum</name>
    <dbReference type="NCBI Taxonomy" id="1080073"/>
    <lineage>
        <taxon>Bacteria</taxon>
        <taxon>Bacillati</taxon>
        <taxon>Actinomycetota</taxon>
        <taxon>Actinomycetes</taxon>
        <taxon>Streptosporangiales</taxon>
        <taxon>Thermomonosporaceae</taxon>
        <taxon>Actinoallomurus</taxon>
    </lineage>
</organism>
<dbReference type="InterPro" id="IPR037523">
    <property type="entry name" value="VOC_core"/>
</dbReference>
<dbReference type="Gene3D" id="3.10.180.10">
    <property type="entry name" value="2,3-Dihydroxybiphenyl 1,2-Dioxygenase, domain 1"/>
    <property type="match status" value="1"/>
</dbReference>
<keyword evidence="3" id="KW-1185">Reference proteome</keyword>
<feature type="domain" description="VOC" evidence="1">
    <location>
        <begin position="4"/>
        <end position="128"/>
    </location>
</feature>
<accession>A0ABP8TQF2</accession>
<dbReference type="InterPro" id="IPR004360">
    <property type="entry name" value="Glyas_Fos-R_dOase_dom"/>
</dbReference>
<gene>
    <name evidence="2" type="ORF">GCM10023195_60530</name>
</gene>
<proteinExistence type="predicted"/>
<sequence>MEQRAHFITLSTPDLDAARAFYRDGLGWTPLLDVPGEIIFFQIAPGLVLGLFEATKFVADMQGTAADGKLGGLTLSQNVATPADVEATVKRAVEAGGTLVKSPQTAEFGGYHGHVADPNGVVWEICHNPGWRVDETGRVHLTPIENTP</sequence>
<evidence type="ECO:0000259" key="1">
    <source>
        <dbReference type="PROSITE" id="PS51819"/>
    </source>
</evidence>
<dbReference type="InterPro" id="IPR029068">
    <property type="entry name" value="Glyas_Bleomycin-R_OHBP_Dase"/>
</dbReference>
<reference evidence="3" key="1">
    <citation type="journal article" date="2019" name="Int. J. Syst. Evol. Microbiol.">
        <title>The Global Catalogue of Microorganisms (GCM) 10K type strain sequencing project: providing services to taxonomists for standard genome sequencing and annotation.</title>
        <authorList>
            <consortium name="The Broad Institute Genomics Platform"/>
            <consortium name="The Broad Institute Genome Sequencing Center for Infectious Disease"/>
            <person name="Wu L."/>
            <person name="Ma J."/>
        </authorList>
    </citation>
    <scope>NUCLEOTIDE SEQUENCE [LARGE SCALE GENOMIC DNA]</scope>
    <source>
        <strain evidence="3">JCM 17938</strain>
    </source>
</reference>
<name>A0ABP8TQF2_9ACTN</name>
<protein>
    <submittedName>
        <fullName evidence="2">VOC family protein</fullName>
    </submittedName>
</protein>
<evidence type="ECO:0000313" key="2">
    <source>
        <dbReference type="EMBL" id="GAA4613922.1"/>
    </source>
</evidence>
<dbReference type="PROSITE" id="PS51819">
    <property type="entry name" value="VOC"/>
    <property type="match status" value="1"/>
</dbReference>
<comment type="caution">
    <text evidence="2">The sequence shown here is derived from an EMBL/GenBank/DDBJ whole genome shotgun (WGS) entry which is preliminary data.</text>
</comment>